<sequence length="238" mass="25322">MLGGMHPDTFSLDLLEFLTGPDAAAAPVASVIVLHGLGADGRDFVPVAQAMDLSAVGPVRFVLPSAPERPVTINGGYRMRAWYDLYPPPADPAQPRPEDEAGLRGSQAIVQQLIHREVARGVPAHRVVLMGFSQGCAMSLLTGLRAPERLAGLVALSGYLPLPDTTAAEASEAHRGLPVFLAHGTDDDIVVLPRGEAARDALTALGCAVTWRTYPMAHEVCLEQIRDINAWLVQQLAA</sequence>
<dbReference type="PANTHER" id="PTHR10655">
    <property type="entry name" value="LYSOPHOSPHOLIPASE-RELATED"/>
    <property type="match status" value="1"/>
</dbReference>
<keyword evidence="5" id="KW-1185">Reference proteome</keyword>
<dbReference type="PANTHER" id="PTHR10655:SF17">
    <property type="entry name" value="LYSOPHOSPHOLIPASE-LIKE PROTEIN 1"/>
    <property type="match status" value="1"/>
</dbReference>
<dbReference type="InterPro" id="IPR050565">
    <property type="entry name" value="LYPA1-2/EST-like"/>
</dbReference>
<name>A0ABQ6CD94_9BURK</name>
<evidence type="ECO:0000259" key="3">
    <source>
        <dbReference type="Pfam" id="PF02230"/>
    </source>
</evidence>
<feature type="domain" description="Phospholipase/carboxylesterase/thioesterase" evidence="3">
    <location>
        <begin position="28"/>
        <end position="232"/>
    </location>
</feature>
<dbReference type="InterPro" id="IPR029058">
    <property type="entry name" value="AB_hydrolase_fold"/>
</dbReference>
<evidence type="ECO:0000313" key="4">
    <source>
        <dbReference type="EMBL" id="GLS16296.1"/>
    </source>
</evidence>
<evidence type="ECO:0000313" key="5">
    <source>
        <dbReference type="Proteomes" id="UP001156903"/>
    </source>
</evidence>
<evidence type="ECO:0000256" key="1">
    <source>
        <dbReference type="ARBA" id="ARBA00006499"/>
    </source>
</evidence>
<organism evidence="4 5">
    <name type="scientific">Hydrogenophaga electricum</name>
    <dbReference type="NCBI Taxonomy" id="1230953"/>
    <lineage>
        <taxon>Bacteria</taxon>
        <taxon>Pseudomonadati</taxon>
        <taxon>Pseudomonadota</taxon>
        <taxon>Betaproteobacteria</taxon>
        <taxon>Burkholderiales</taxon>
        <taxon>Comamonadaceae</taxon>
        <taxon>Hydrogenophaga</taxon>
    </lineage>
</organism>
<comment type="similarity">
    <text evidence="1">Belongs to the AB hydrolase superfamily. AB hydrolase 2 family.</text>
</comment>
<dbReference type="Pfam" id="PF02230">
    <property type="entry name" value="Abhydrolase_2"/>
    <property type="match status" value="1"/>
</dbReference>
<dbReference type="Proteomes" id="UP001156903">
    <property type="component" value="Unassembled WGS sequence"/>
</dbReference>
<dbReference type="EMBL" id="BSPB01000051">
    <property type="protein sequence ID" value="GLS16296.1"/>
    <property type="molecule type" value="Genomic_DNA"/>
</dbReference>
<comment type="caution">
    <text evidence="4">The sequence shown here is derived from an EMBL/GenBank/DDBJ whole genome shotgun (WGS) entry which is preliminary data.</text>
</comment>
<dbReference type="Gene3D" id="3.40.50.1820">
    <property type="entry name" value="alpha/beta hydrolase"/>
    <property type="match status" value="1"/>
</dbReference>
<proteinExistence type="inferred from homology"/>
<dbReference type="InterPro" id="IPR003140">
    <property type="entry name" value="PLipase/COase/thioEstase"/>
</dbReference>
<reference evidence="5" key="1">
    <citation type="journal article" date="2019" name="Int. J. Syst. Evol. Microbiol.">
        <title>The Global Catalogue of Microorganisms (GCM) 10K type strain sequencing project: providing services to taxonomists for standard genome sequencing and annotation.</title>
        <authorList>
            <consortium name="The Broad Institute Genomics Platform"/>
            <consortium name="The Broad Institute Genome Sequencing Center for Infectious Disease"/>
            <person name="Wu L."/>
            <person name="Ma J."/>
        </authorList>
    </citation>
    <scope>NUCLEOTIDE SEQUENCE [LARGE SCALE GENOMIC DNA]</scope>
    <source>
        <strain evidence="5">NBRC 109341</strain>
    </source>
</reference>
<protein>
    <submittedName>
        <fullName evidence="4">Carboxylesterase</fullName>
    </submittedName>
</protein>
<keyword evidence="2" id="KW-0378">Hydrolase</keyword>
<evidence type="ECO:0000256" key="2">
    <source>
        <dbReference type="ARBA" id="ARBA00022801"/>
    </source>
</evidence>
<gene>
    <name evidence="4" type="ORF">GCM10007935_37360</name>
</gene>
<accession>A0ABQ6CD94</accession>
<dbReference type="SUPFAM" id="SSF53474">
    <property type="entry name" value="alpha/beta-Hydrolases"/>
    <property type="match status" value="1"/>
</dbReference>